<proteinExistence type="predicted"/>
<dbReference type="AlphaFoldDB" id="A0A8A4TXU7"/>
<sequence>MELFFCAASKSFLGITKRFSFHFPDIVNGFLEPCTEFWLFARLGKALAEVTSQIATNEDIADLCPDLVWGHLAGMVLQGSLRWFWLPAYLSRLETNYRREPEIGSGERQICPGNQVPSF</sequence>
<protein>
    <submittedName>
        <fullName evidence="1">Uncharacterized protein</fullName>
    </submittedName>
</protein>
<evidence type="ECO:0000313" key="2">
    <source>
        <dbReference type="Proteomes" id="UP000663929"/>
    </source>
</evidence>
<dbReference type="RefSeq" id="WP_237384256.1">
    <property type="nucleotide sequence ID" value="NZ_CP071793.1"/>
</dbReference>
<name>A0A8A4TXU7_SULCO</name>
<organism evidence="1 2">
    <name type="scientific">Sulfidibacter corallicola</name>
    <dbReference type="NCBI Taxonomy" id="2818388"/>
    <lineage>
        <taxon>Bacteria</taxon>
        <taxon>Pseudomonadati</taxon>
        <taxon>Acidobacteriota</taxon>
        <taxon>Holophagae</taxon>
        <taxon>Acanthopleuribacterales</taxon>
        <taxon>Acanthopleuribacteraceae</taxon>
        <taxon>Sulfidibacter</taxon>
    </lineage>
</organism>
<dbReference type="Proteomes" id="UP000663929">
    <property type="component" value="Chromosome"/>
</dbReference>
<gene>
    <name evidence="1" type="ORF">J3U87_17060</name>
</gene>
<accession>A0A8A4TXU7</accession>
<dbReference type="KEGG" id="scor:J3U87_17060"/>
<keyword evidence="2" id="KW-1185">Reference proteome</keyword>
<evidence type="ECO:0000313" key="1">
    <source>
        <dbReference type="EMBL" id="QTD54157.1"/>
    </source>
</evidence>
<reference evidence="1" key="1">
    <citation type="submission" date="2021-03" db="EMBL/GenBank/DDBJ databases">
        <title>Acanthopleuribacteraceae sp. M133.</title>
        <authorList>
            <person name="Wang G."/>
        </authorList>
    </citation>
    <scope>NUCLEOTIDE SEQUENCE</scope>
    <source>
        <strain evidence="1">M133</strain>
    </source>
</reference>
<dbReference type="EMBL" id="CP071793">
    <property type="protein sequence ID" value="QTD54157.1"/>
    <property type="molecule type" value="Genomic_DNA"/>
</dbReference>